<keyword evidence="6 7" id="KW-0472">Membrane</keyword>
<protein>
    <submittedName>
        <fullName evidence="9">Phosphatase PAP2 family protein</fullName>
    </submittedName>
</protein>
<accession>A0A514LGN3</accession>
<evidence type="ECO:0000256" key="4">
    <source>
        <dbReference type="ARBA" id="ARBA00022801"/>
    </source>
</evidence>
<evidence type="ECO:0000256" key="1">
    <source>
        <dbReference type="ARBA" id="ARBA00004651"/>
    </source>
</evidence>
<keyword evidence="2" id="KW-1003">Cell membrane</keyword>
<organism evidence="9 10">
    <name type="scientific">Salicibibacter halophilus</name>
    <dbReference type="NCBI Taxonomy" id="2502791"/>
    <lineage>
        <taxon>Bacteria</taxon>
        <taxon>Bacillati</taxon>
        <taxon>Bacillota</taxon>
        <taxon>Bacilli</taxon>
        <taxon>Bacillales</taxon>
        <taxon>Bacillaceae</taxon>
        <taxon>Salicibibacter</taxon>
    </lineage>
</organism>
<evidence type="ECO:0000256" key="2">
    <source>
        <dbReference type="ARBA" id="ARBA00022475"/>
    </source>
</evidence>
<dbReference type="AlphaFoldDB" id="A0A514LGN3"/>
<dbReference type="RefSeq" id="WP_142088655.1">
    <property type="nucleotide sequence ID" value="NZ_CP035485.1"/>
</dbReference>
<reference evidence="10" key="1">
    <citation type="submission" date="2019-01" db="EMBL/GenBank/DDBJ databases">
        <title>Genomic analysis of Salicibibacter sp. NKC3-5.</title>
        <authorList>
            <person name="Oh Y.J."/>
        </authorList>
    </citation>
    <scope>NUCLEOTIDE SEQUENCE [LARGE SCALE GENOMIC DNA]</scope>
    <source>
        <strain evidence="10">NKC3-5</strain>
    </source>
</reference>
<dbReference type="SMART" id="SM00014">
    <property type="entry name" value="acidPPc"/>
    <property type="match status" value="1"/>
</dbReference>
<evidence type="ECO:0000259" key="8">
    <source>
        <dbReference type="SMART" id="SM00014"/>
    </source>
</evidence>
<evidence type="ECO:0000313" key="9">
    <source>
        <dbReference type="EMBL" id="QDI91004.1"/>
    </source>
</evidence>
<evidence type="ECO:0000256" key="3">
    <source>
        <dbReference type="ARBA" id="ARBA00022692"/>
    </source>
</evidence>
<keyword evidence="5 7" id="KW-1133">Transmembrane helix</keyword>
<keyword evidence="3 7" id="KW-0812">Transmembrane</keyword>
<feature type="transmembrane region" description="Helical" evidence="7">
    <location>
        <begin position="166"/>
        <end position="185"/>
    </location>
</feature>
<dbReference type="PANTHER" id="PTHR14969">
    <property type="entry name" value="SPHINGOSINE-1-PHOSPHATE PHOSPHOHYDROLASE"/>
    <property type="match status" value="1"/>
</dbReference>
<feature type="transmembrane region" description="Helical" evidence="7">
    <location>
        <begin position="83"/>
        <end position="102"/>
    </location>
</feature>
<evidence type="ECO:0000313" key="10">
    <source>
        <dbReference type="Proteomes" id="UP000319756"/>
    </source>
</evidence>
<feature type="transmembrane region" description="Helical" evidence="7">
    <location>
        <begin position="136"/>
        <end position="154"/>
    </location>
</feature>
<dbReference type="Gene3D" id="1.20.144.10">
    <property type="entry name" value="Phosphatidic acid phosphatase type 2/haloperoxidase"/>
    <property type="match status" value="2"/>
</dbReference>
<dbReference type="GO" id="GO:0016787">
    <property type="term" value="F:hydrolase activity"/>
    <property type="evidence" value="ECO:0007669"/>
    <property type="project" value="UniProtKB-KW"/>
</dbReference>
<comment type="subcellular location">
    <subcellularLocation>
        <location evidence="1">Cell membrane</location>
        <topology evidence="1">Multi-pass membrane protein</topology>
    </subcellularLocation>
</comment>
<dbReference type="Proteomes" id="UP000319756">
    <property type="component" value="Chromosome"/>
</dbReference>
<feature type="domain" description="Phosphatidic acid phosphatase type 2/haloperoxidase" evidence="8">
    <location>
        <begin position="85"/>
        <end position="206"/>
    </location>
</feature>
<dbReference type="KEGG" id="sale:EPH95_07260"/>
<evidence type="ECO:0000256" key="5">
    <source>
        <dbReference type="ARBA" id="ARBA00022989"/>
    </source>
</evidence>
<name>A0A514LGN3_9BACI</name>
<proteinExistence type="predicted"/>
<keyword evidence="4" id="KW-0378">Hydrolase</keyword>
<dbReference type="OrthoDB" id="9789113at2"/>
<dbReference type="InterPro" id="IPR000326">
    <property type="entry name" value="PAP2/HPO"/>
</dbReference>
<dbReference type="SUPFAM" id="SSF48317">
    <property type="entry name" value="Acid phosphatase/Vanadium-dependent haloperoxidase"/>
    <property type="match status" value="1"/>
</dbReference>
<evidence type="ECO:0000256" key="7">
    <source>
        <dbReference type="SAM" id="Phobius"/>
    </source>
</evidence>
<dbReference type="InterPro" id="IPR036938">
    <property type="entry name" value="PAP2/HPO_sf"/>
</dbReference>
<dbReference type="EMBL" id="CP035485">
    <property type="protein sequence ID" value="QDI91004.1"/>
    <property type="molecule type" value="Genomic_DNA"/>
</dbReference>
<gene>
    <name evidence="9" type="ORF">EPH95_07260</name>
</gene>
<sequence length="218" mass="24424">MKRKIGQALLLVLLTIGMTWAFRPFGLWLDEYVMERLEAAHAAAEASFLYRMAEIAAIPGSTTVFTVVSIGVLLFLLKLRQKYMFWFMAVFLYGGVIVNTGLKLLMSRPRPYGIVKSMDGFGDFFHLISYSFPSGHAFRAVLLALALGILIACFSRFSLKVRQSLYSLLLLLAVGAIASRPILGVHYPTDVLAAAIYAFIWLGIVLRFYPRKIMEKKG</sequence>
<dbReference type="Pfam" id="PF01569">
    <property type="entry name" value="PAP2"/>
    <property type="match status" value="1"/>
</dbReference>
<feature type="transmembrane region" description="Helical" evidence="7">
    <location>
        <begin position="191"/>
        <end position="209"/>
    </location>
</feature>
<evidence type="ECO:0000256" key="6">
    <source>
        <dbReference type="ARBA" id="ARBA00023136"/>
    </source>
</evidence>
<feature type="transmembrane region" description="Helical" evidence="7">
    <location>
        <begin position="55"/>
        <end position="76"/>
    </location>
</feature>
<dbReference type="PANTHER" id="PTHR14969:SF62">
    <property type="entry name" value="DECAPRENYLPHOSPHORYL-5-PHOSPHORIBOSE PHOSPHATASE RV3807C-RELATED"/>
    <property type="match status" value="1"/>
</dbReference>
<keyword evidence="10" id="KW-1185">Reference proteome</keyword>
<dbReference type="GO" id="GO:0005886">
    <property type="term" value="C:plasma membrane"/>
    <property type="evidence" value="ECO:0007669"/>
    <property type="project" value="UniProtKB-SubCell"/>
</dbReference>